<reference evidence="9 10" key="1">
    <citation type="submission" date="2016-03" db="EMBL/GenBank/DDBJ databases">
        <title>Deep-sea bacteria in the southern Pacific.</title>
        <authorList>
            <person name="Tang K."/>
        </authorList>
    </citation>
    <scope>NUCLEOTIDE SEQUENCE [LARGE SCALE GENOMIC DNA]</scope>
    <source>
        <strain evidence="9 10">JLT2016</strain>
    </source>
</reference>
<dbReference type="EMBL" id="CP014796">
    <property type="protein sequence ID" value="APX21348.1"/>
    <property type="molecule type" value="Genomic_DNA"/>
</dbReference>
<evidence type="ECO:0000256" key="7">
    <source>
        <dbReference type="RuleBase" id="RU365041"/>
    </source>
</evidence>
<evidence type="ECO:0000256" key="1">
    <source>
        <dbReference type="ARBA" id="ARBA00004651"/>
    </source>
</evidence>
<name>A0A1U7CZR0_9RHOB</name>
<dbReference type="InterPro" id="IPR003416">
    <property type="entry name" value="MgtC/SapB/SrpB/YhiD_fam"/>
</dbReference>
<evidence type="ECO:0000313" key="9">
    <source>
        <dbReference type="EMBL" id="APX21348.1"/>
    </source>
</evidence>
<evidence type="ECO:0000256" key="4">
    <source>
        <dbReference type="ARBA" id="ARBA00022692"/>
    </source>
</evidence>
<feature type="transmembrane region" description="Helical" evidence="7">
    <location>
        <begin position="46"/>
        <end position="65"/>
    </location>
</feature>
<dbReference type="PANTHER" id="PTHR33778">
    <property type="entry name" value="PROTEIN MGTC"/>
    <property type="match status" value="1"/>
</dbReference>
<evidence type="ECO:0000256" key="5">
    <source>
        <dbReference type="ARBA" id="ARBA00022989"/>
    </source>
</evidence>
<dbReference type="KEGG" id="tpro:Ga0080559_TMP552"/>
<dbReference type="InterPro" id="IPR049177">
    <property type="entry name" value="MgtC_SapB_SrpB_YhiD_N"/>
</dbReference>
<feature type="domain" description="MgtC/SapB/SrpB/YhiD N-terminal" evidence="8">
    <location>
        <begin position="26"/>
        <end position="154"/>
    </location>
</feature>
<dbReference type="GO" id="GO:0005886">
    <property type="term" value="C:plasma membrane"/>
    <property type="evidence" value="ECO:0007669"/>
    <property type="project" value="UniProtKB-SubCell"/>
</dbReference>
<dbReference type="STRING" id="1229727.Ga0080559_TMP552"/>
<dbReference type="PRINTS" id="PR01837">
    <property type="entry name" value="MGTCSAPBPROT"/>
</dbReference>
<keyword evidence="10" id="KW-1185">Reference proteome</keyword>
<comment type="similarity">
    <text evidence="2 7">Belongs to the MgtC/SapB family.</text>
</comment>
<proteinExistence type="inferred from homology"/>
<keyword evidence="5 7" id="KW-1133">Transmembrane helix</keyword>
<feature type="transmembrane region" description="Helical" evidence="7">
    <location>
        <begin position="117"/>
        <end position="149"/>
    </location>
</feature>
<accession>A0A1U7CZR0</accession>
<keyword evidence="7" id="KW-0997">Cell inner membrane</keyword>
<feature type="transmembrane region" description="Helical" evidence="7">
    <location>
        <begin position="12"/>
        <end position="34"/>
    </location>
</feature>
<comment type="subcellular location">
    <subcellularLocation>
        <location evidence="7">Cell inner membrane</location>
        <topology evidence="7">Multi-pass membrane protein</topology>
    </subcellularLocation>
    <subcellularLocation>
        <location evidence="1">Cell membrane</location>
        <topology evidence="1">Multi-pass membrane protein</topology>
    </subcellularLocation>
</comment>
<evidence type="ECO:0000256" key="6">
    <source>
        <dbReference type="ARBA" id="ARBA00023136"/>
    </source>
</evidence>
<keyword evidence="6 7" id="KW-0472">Membrane</keyword>
<dbReference type="OrthoDB" id="9811198at2"/>
<evidence type="ECO:0000256" key="2">
    <source>
        <dbReference type="ARBA" id="ARBA00009298"/>
    </source>
</evidence>
<gene>
    <name evidence="9" type="ORF">Ga0080559_TMP552</name>
</gene>
<dbReference type="Proteomes" id="UP000186559">
    <property type="component" value="Chromosome"/>
</dbReference>
<sequence length="164" mass="17406">MLEQIVDEFRHTFSAVPAPVAFARVLTAIFLGGCIGAERERRGKPAGLRTHILVSVAACLFVILGRELAALDFGGNEQRNDPLRMIEAVTAGVAFLAAGIIFTSGGQVKNTTTGASLWLAGAVGLGCGMGQMPLAAMTTAIVVVVLALVRVFERRMWPDQDHDD</sequence>
<protein>
    <recommendedName>
        <fullName evidence="7">Protein MgtC</fullName>
    </recommendedName>
</protein>
<keyword evidence="4 7" id="KW-0812">Transmembrane</keyword>
<evidence type="ECO:0000256" key="3">
    <source>
        <dbReference type="ARBA" id="ARBA00022475"/>
    </source>
</evidence>
<keyword evidence="3" id="KW-1003">Cell membrane</keyword>
<dbReference type="RefSeq" id="WP_017467372.1">
    <property type="nucleotide sequence ID" value="NZ_BMEW01000002.1"/>
</dbReference>
<feature type="transmembrane region" description="Helical" evidence="7">
    <location>
        <begin position="85"/>
        <end position="105"/>
    </location>
</feature>
<dbReference type="AlphaFoldDB" id="A0A1U7CZR0"/>
<dbReference type="PANTHER" id="PTHR33778:SF1">
    <property type="entry name" value="MAGNESIUM TRANSPORTER YHID-RELATED"/>
    <property type="match status" value="1"/>
</dbReference>
<evidence type="ECO:0000313" key="10">
    <source>
        <dbReference type="Proteomes" id="UP000186559"/>
    </source>
</evidence>
<dbReference type="Pfam" id="PF02308">
    <property type="entry name" value="MgtC"/>
    <property type="match status" value="1"/>
</dbReference>
<evidence type="ECO:0000259" key="8">
    <source>
        <dbReference type="Pfam" id="PF02308"/>
    </source>
</evidence>
<organism evidence="9 10">
    <name type="scientific">Salipiger profundus</name>
    <dbReference type="NCBI Taxonomy" id="1229727"/>
    <lineage>
        <taxon>Bacteria</taxon>
        <taxon>Pseudomonadati</taxon>
        <taxon>Pseudomonadota</taxon>
        <taxon>Alphaproteobacteria</taxon>
        <taxon>Rhodobacterales</taxon>
        <taxon>Roseobacteraceae</taxon>
        <taxon>Salipiger</taxon>
    </lineage>
</organism>